<dbReference type="PRINTS" id="PR00511">
    <property type="entry name" value="TEKTIN"/>
</dbReference>
<comment type="similarity">
    <text evidence="1 3">Belongs to the tektin family.</text>
</comment>
<protein>
    <recommendedName>
        <fullName evidence="3">Tektin</fullName>
    </recommendedName>
</protein>
<feature type="coiled-coil region" evidence="4">
    <location>
        <begin position="342"/>
        <end position="383"/>
    </location>
</feature>
<evidence type="ECO:0000256" key="2">
    <source>
        <dbReference type="ARBA" id="ARBA00022490"/>
    </source>
</evidence>
<dbReference type="AlphaFoldDB" id="A0A2B4RV14"/>
<feature type="region of interest" description="Disordered" evidence="5">
    <location>
        <begin position="435"/>
        <end position="465"/>
    </location>
</feature>
<dbReference type="PANTHER" id="PTHR19960:SF7">
    <property type="entry name" value="TEKTIN"/>
    <property type="match status" value="1"/>
</dbReference>
<feature type="coiled-coil region" evidence="4">
    <location>
        <begin position="269"/>
        <end position="303"/>
    </location>
</feature>
<dbReference type="GO" id="GO:0060294">
    <property type="term" value="P:cilium movement involved in cell motility"/>
    <property type="evidence" value="ECO:0007669"/>
    <property type="project" value="UniProtKB-UniRule"/>
</dbReference>
<keyword evidence="2" id="KW-0963">Cytoplasm</keyword>
<dbReference type="PANTHER" id="PTHR19960">
    <property type="entry name" value="TEKTIN"/>
    <property type="match status" value="1"/>
</dbReference>
<accession>A0A2B4RV14</accession>
<reference evidence="7" key="1">
    <citation type="journal article" date="2017" name="bioRxiv">
        <title>Comparative analysis of the genomes of Stylophora pistillata and Acropora digitifera provides evidence for extensive differences between species of corals.</title>
        <authorList>
            <person name="Voolstra C.R."/>
            <person name="Li Y."/>
            <person name="Liew Y.J."/>
            <person name="Baumgarten S."/>
            <person name="Zoccola D."/>
            <person name="Flot J.-F."/>
            <person name="Tambutte S."/>
            <person name="Allemand D."/>
            <person name="Aranda M."/>
        </authorList>
    </citation>
    <scope>NUCLEOTIDE SEQUENCE [LARGE SCALE GENOMIC DNA]</scope>
</reference>
<evidence type="ECO:0000256" key="5">
    <source>
        <dbReference type="SAM" id="MobiDB-lite"/>
    </source>
</evidence>
<keyword evidence="7" id="KW-1185">Reference proteome</keyword>
<dbReference type="GO" id="GO:0015630">
    <property type="term" value="C:microtubule cytoskeleton"/>
    <property type="evidence" value="ECO:0007669"/>
    <property type="project" value="UniProtKB-UniRule"/>
</dbReference>
<name>A0A2B4RV14_STYPI</name>
<evidence type="ECO:0000256" key="3">
    <source>
        <dbReference type="RuleBase" id="RU367040"/>
    </source>
</evidence>
<dbReference type="Proteomes" id="UP000225706">
    <property type="component" value="Unassembled WGS sequence"/>
</dbReference>
<evidence type="ECO:0000313" key="7">
    <source>
        <dbReference type="Proteomes" id="UP000225706"/>
    </source>
</evidence>
<evidence type="ECO:0000256" key="1">
    <source>
        <dbReference type="ARBA" id="ARBA00007209"/>
    </source>
</evidence>
<dbReference type="Pfam" id="PF03148">
    <property type="entry name" value="Tektin"/>
    <property type="match status" value="1"/>
</dbReference>
<organism evidence="6 7">
    <name type="scientific">Stylophora pistillata</name>
    <name type="common">Smooth cauliflower coral</name>
    <dbReference type="NCBI Taxonomy" id="50429"/>
    <lineage>
        <taxon>Eukaryota</taxon>
        <taxon>Metazoa</taxon>
        <taxon>Cnidaria</taxon>
        <taxon>Anthozoa</taxon>
        <taxon>Hexacorallia</taxon>
        <taxon>Scleractinia</taxon>
        <taxon>Astrocoeniina</taxon>
        <taxon>Pocilloporidae</taxon>
        <taxon>Stylophora</taxon>
    </lineage>
</organism>
<dbReference type="OrthoDB" id="440745at2759"/>
<dbReference type="GO" id="GO:0005930">
    <property type="term" value="C:axoneme"/>
    <property type="evidence" value="ECO:0007669"/>
    <property type="project" value="UniProtKB-SubCell"/>
</dbReference>
<dbReference type="STRING" id="50429.A0A2B4RV14"/>
<keyword evidence="3" id="KW-0966">Cell projection</keyword>
<dbReference type="InterPro" id="IPR000435">
    <property type="entry name" value="Tektins"/>
</dbReference>
<keyword evidence="3" id="KW-0969">Cilium</keyword>
<comment type="caution">
    <text evidence="6">The sequence shown here is derived from an EMBL/GenBank/DDBJ whole genome shotgun (WGS) entry which is preliminary data.</text>
</comment>
<evidence type="ECO:0000313" key="6">
    <source>
        <dbReference type="EMBL" id="PFX20390.1"/>
    </source>
</evidence>
<dbReference type="EMBL" id="LSMT01000319">
    <property type="protein sequence ID" value="PFX20390.1"/>
    <property type="molecule type" value="Genomic_DNA"/>
</dbReference>
<proteinExistence type="inferred from homology"/>
<dbReference type="InterPro" id="IPR048256">
    <property type="entry name" value="Tektin-like"/>
</dbReference>
<gene>
    <name evidence="6" type="primary">TEKT2</name>
    <name evidence="6" type="ORF">AWC38_SpisGene15179</name>
</gene>
<keyword evidence="3" id="KW-0282">Flagellum</keyword>
<sequence>MALTDPKIPPRFAVSDWHTSNTIIRTNAERQRDASHRVRQESRFLRNETDNHTRWTQHDSSTKLENRIHDINNWKRSLERCLAETDAETALLQEEKERTERALEAKKVPLDITLECLMLRENRQNIDLVRDEVEAQLHKEVEVIEGTKALLQQKVSEAFEQLCLLQEARHQLHLDITDKHTTLELDGECWRLNNNSANIGFQVHPTRTVKGSVTPETWDSFSNYNKLRAEAEMKASRHLREAIFATLQQTANDLEAQRQATEYAFRKRIHETNQAKSELEWQQKNTQQEISTMENDIKGIKEAIDAKNAPMMVAQTRLENRTYRPNVELCRDQPQYQLCHEVAEIGGSIRSLNEKLREAENALQALRSNLERINEDLSIKNNSLALESRSVEVRQKMKEVPHSMMNKGTVFRTIKSASHTPVVENAPFETAMQSAASPVPVTSPRMANTYTPPASGRRLETQLVH</sequence>
<evidence type="ECO:0000256" key="4">
    <source>
        <dbReference type="SAM" id="Coils"/>
    </source>
</evidence>
<keyword evidence="4" id="KW-0175">Coiled coil</keyword>
<dbReference type="GO" id="GO:0005634">
    <property type="term" value="C:nucleus"/>
    <property type="evidence" value="ECO:0007669"/>
    <property type="project" value="TreeGrafter"/>
</dbReference>
<comment type="subcellular location">
    <subcellularLocation>
        <location evidence="3">Cytoplasm</location>
        <location evidence="3">Cytoskeleton</location>
        <location evidence="3">Cilium axoneme</location>
    </subcellularLocation>
</comment>
<dbReference type="GO" id="GO:0060271">
    <property type="term" value="P:cilium assembly"/>
    <property type="evidence" value="ECO:0007669"/>
    <property type="project" value="UniProtKB-UniRule"/>
</dbReference>